<dbReference type="OrthoDB" id="447953at2759"/>
<evidence type="ECO:0000256" key="1">
    <source>
        <dbReference type="SAM" id="Coils"/>
    </source>
</evidence>
<proteinExistence type="predicted"/>
<gene>
    <name evidence="2" type="ORF">HGUI_02594</name>
</gene>
<dbReference type="Proteomes" id="UP000183365">
    <property type="component" value="Unassembled WGS sequence"/>
</dbReference>
<evidence type="ECO:0000313" key="2">
    <source>
        <dbReference type="EMBL" id="SGZ40394.1"/>
    </source>
</evidence>
<keyword evidence="1" id="KW-0175">Coiled coil</keyword>
<feature type="coiled-coil region" evidence="1">
    <location>
        <begin position="468"/>
        <end position="495"/>
    </location>
</feature>
<dbReference type="VEuPathDB" id="FungiDB:HGUI_02594"/>
<evidence type="ECO:0008006" key="4">
    <source>
        <dbReference type="Google" id="ProtNLM"/>
    </source>
</evidence>
<name>A0A1L0B1V1_9ASCO</name>
<dbReference type="AlphaFoldDB" id="A0A1L0B1V1"/>
<feature type="coiled-coil region" evidence="1">
    <location>
        <begin position="529"/>
        <end position="602"/>
    </location>
</feature>
<dbReference type="EMBL" id="FQNF01000049">
    <property type="protein sequence ID" value="SGZ40394.1"/>
    <property type="molecule type" value="Genomic_DNA"/>
</dbReference>
<reference evidence="3" key="1">
    <citation type="submission" date="2016-11" db="EMBL/GenBank/DDBJ databases">
        <authorList>
            <person name="Guldener U."/>
        </authorList>
    </citation>
    <scope>NUCLEOTIDE SEQUENCE [LARGE SCALE GENOMIC DNA]</scope>
</reference>
<protein>
    <recommendedName>
        <fullName evidence="4">Autophagy-related protein 11</fullName>
    </recommendedName>
</protein>
<accession>A0A1L0B1V1</accession>
<evidence type="ECO:0000313" key="3">
    <source>
        <dbReference type="Proteomes" id="UP000183365"/>
    </source>
</evidence>
<organism evidence="2 3">
    <name type="scientific">Hanseniaspora guilliermondii</name>
    <dbReference type="NCBI Taxonomy" id="56406"/>
    <lineage>
        <taxon>Eukaryota</taxon>
        <taxon>Fungi</taxon>
        <taxon>Dikarya</taxon>
        <taxon>Ascomycota</taxon>
        <taxon>Saccharomycotina</taxon>
        <taxon>Saccharomycetes</taxon>
        <taxon>Saccharomycodales</taxon>
        <taxon>Saccharomycodaceae</taxon>
        <taxon>Hanseniaspora</taxon>
    </lineage>
</organism>
<keyword evidence="3" id="KW-1185">Reference proteome</keyword>
<sequence length="712" mass="84370">MDENGRLLTNSYFHDDSRMVNIKFYAFNKSVLLNDKGNLNIDDYLNHVVDPLPTLIKPVKPSLNSKVLMESWAIALEMDVQAYFSIIKNFHDFEFDVYKHGLRSLKNFLLSYCKEQLISDKIINKNNLNEYQFDIHKVKSNFKNILIDDNHSLIDIIDYGLFEEYYFRFKDLKKKIETYKDNIIINDYEKILNALSKFEDFINQMISKLDDAFDKNFDFDIDLLMFEKFSTLIEHKSGNLFSSQIDNLYTISNSLFIKSTEILIMKRNIQKEILNIDYNMIIKKMISLRKNIDSDFNENMNVLIERFNTLQYVQLDLPLLYGMNLLENVRRKIIFRTKYYIKFTSLIVNNHEWLEDDLKDEYVIRNNYLSNLSHLESLSFLNKKVFNNKFQIKNTFSDLKKLQKYITLGENDNNDNNDMKDEELDLESRKFLSYCDYLENNDYSGLAQELISSFEDMKGELLNNSHDFHLNQTKVEKLEEKVEDLKIKLMLQDLIENDDWPLDMSTHTIKDEKKIEPSFDSGKENNKTIELLNEQLKASTEKNVFMENKLNETIMTFKQDFHIASKMNSELVTENKNLVERLSKMEEENKNMHDRMKNLLFKDISMLEKIGLLLDVNNMQINRVKGLKNQQSNMMTSTVLLPKNEELSLKADIDNLNGFENLSYMLDFEDGFRDLFIESIVKRFGDVEELAKKYTKENKQLKKHIKHLEDSA</sequence>